<dbReference type="EMBL" id="ASPP01042266">
    <property type="protein sequence ID" value="ETO00007.1"/>
    <property type="molecule type" value="Genomic_DNA"/>
</dbReference>
<keyword evidence="1" id="KW-1133">Transmembrane helix</keyword>
<gene>
    <name evidence="2" type="ORF">RFI_37451</name>
</gene>
<feature type="transmembrane region" description="Helical" evidence="1">
    <location>
        <begin position="142"/>
        <end position="162"/>
    </location>
</feature>
<evidence type="ECO:0000313" key="3">
    <source>
        <dbReference type="Proteomes" id="UP000023152"/>
    </source>
</evidence>
<feature type="transmembrane region" description="Helical" evidence="1">
    <location>
        <begin position="174"/>
        <end position="192"/>
    </location>
</feature>
<sequence>MKTLKTFLKQKHSEKYTNQLNNILSFIHLEAKIFDKNQQNFLAFSTFIVKSKNKTIFHLQYESCTLPRKWVNKKRQNVKMKVIKFFEINGYSMKFLAKRIKAQHISVHFFFTQIHFRNYSKRFIVYLHIFISKFEFRNQQSLLLLYFHFFSVVIYLFFRMYIIIKCIASLAQNIFRLFLTGIFVAFQIFLNYNY</sequence>
<protein>
    <recommendedName>
        <fullName evidence="4">Transmembrane protein</fullName>
    </recommendedName>
</protein>
<keyword evidence="1" id="KW-0812">Transmembrane</keyword>
<keyword evidence="1" id="KW-0472">Membrane</keyword>
<dbReference type="Proteomes" id="UP000023152">
    <property type="component" value="Unassembled WGS sequence"/>
</dbReference>
<dbReference type="AlphaFoldDB" id="X6LFV1"/>
<evidence type="ECO:0000313" key="2">
    <source>
        <dbReference type="EMBL" id="ETO00007.1"/>
    </source>
</evidence>
<evidence type="ECO:0008006" key="4">
    <source>
        <dbReference type="Google" id="ProtNLM"/>
    </source>
</evidence>
<comment type="caution">
    <text evidence="2">The sequence shown here is derived from an EMBL/GenBank/DDBJ whole genome shotgun (WGS) entry which is preliminary data.</text>
</comment>
<name>X6LFV1_RETFI</name>
<organism evidence="2 3">
    <name type="scientific">Reticulomyxa filosa</name>
    <dbReference type="NCBI Taxonomy" id="46433"/>
    <lineage>
        <taxon>Eukaryota</taxon>
        <taxon>Sar</taxon>
        <taxon>Rhizaria</taxon>
        <taxon>Retaria</taxon>
        <taxon>Foraminifera</taxon>
        <taxon>Monothalamids</taxon>
        <taxon>Reticulomyxidae</taxon>
        <taxon>Reticulomyxa</taxon>
    </lineage>
</organism>
<proteinExistence type="predicted"/>
<evidence type="ECO:0000256" key="1">
    <source>
        <dbReference type="SAM" id="Phobius"/>
    </source>
</evidence>
<reference evidence="2 3" key="1">
    <citation type="journal article" date="2013" name="Curr. Biol.">
        <title>The Genome of the Foraminiferan Reticulomyxa filosa.</title>
        <authorList>
            <person name="Glockner G."/>
            <person name="Hulsmann N."/>
            <person name="Schleicher M."/>
            <person name="Noegel A.A."/>
            <person name="Eichinger L."/>
            <person name="Gallinger C."/>
            <person name="Pawlowski J."/>
            <person name="Sierra R."/>
            <person name="Euteneuer U."/>
            <person name="Pillet L."/>
            <person name="Moustafa A."/>
            <person name="Platzer M."/>
            <person name="Groth M."/>
            <person name="Szafranski K."/>
            <person name="Schliwa M."/>
        </authorList>
    </citation>
    <scope>NUCLEOTIDE SEQUENCE [LARGE SCALE GENOMIC DNA]</scope>
</reference>
<keyword evidence="3" id="KW-1185">Reference proteome</keyword>
<accession>X6LFV1</accession>